<keyword evidence="1" id="KW-1133">Transmembrane helix</keyword>
<dbReference type="AlphaFoldDB" id="A0A557SMC2"/>
<comment type="caution">
    <text evidence="2">The sequence shown here is derived from an EMBL/GenBank/DDBJ whole genome shotgun (WGS) entry which is preliminary data.</text>
</comment>
<dbReference type="PANTHER" id="PTHR30093:SF47">
    <property type="entry name" value="TYPE IV PILUS NON-CORE MINOR PILIN PILE"/>
    <property type="match status" value="1"/>
</dbReference>
<dbReference type="InterPro" id="IPR012902">
    <property type="entry name" value="N_methyl_site"/>
</dbReference>
<dbReference type="Proteomes" id="UP000316649">
    <property type="component" value="Unassembled WGS sequence"/>
</dbReference>
<gene>
    <name evidence="2" type="ORF">FHP88_01570</name>
</gene>
<accession>A0A557SMC2</accession>
<dbReference type="PANTHER" id="PTHR30093">
    <property type="entry name" value="GENERAL SECRETION PATHWAY PROTEIN G"/>
    <property type="match status" value="1"/>
</dbReference>
<feature type="transmembrane region" description="Helical" evidence="1">
    <location>
        <begin position="7"/>
        <end position="28"/>
    </location>
</feature>
<keyword evidence="1" id="KW-0812">Transmembrane</keyword>
<organism evidence="2 3">
    <name type="scientific">Sedimenticola selenatireducens</name>
    <dbReference type="NCBI Taxonomy" id="191960"/>
    <lineage>
        <taxon>Bacteria</taxon>
        <taxon>Pseudomonadati</taxon>
        <taxon>Pseudomonadota</taxon>
        <taxon>Gammaproteobacteria</taxon>
        <taxon>Chromatiales</taxon>
        <taxon>Sedimenticolaceae</taxon>
        <taxon>Sedimenticola</taxon>
    </lineage>
</organism>
<dbReference type="PROSITE" id="PS00409">
    <property type="entry name" value="PROKAR_NTER_METHYL"/>
    <property type="match status" value="1"/>
</dbReference>
<keyword evidence="1" id="KW-0472">Membrane</keyword>
<dbReference type="Pfam" id="PF07963">
    <property type="entry name" value="N_methyl"/>
    <property type="match status" value="1"/>
</dbReference>
<dbReference type="OrthoDB" id="5296638at2"/>
<dbReference type="Pfam" id="PF16732">
    <property type="entry name" value="ComP_DUS"/>
    <property type="match status" value="1"/>
</dbReference>
<keyword evidence="3" id="KW-1185">Reference proteome</keyword>
<dbReference type="Gene3D" id="3.30.700.10">
    <property type="entry name" value="Glycoprotein, Type 4 Pilin"/>
    <property type="match status" value="1"/>
</dbReference>
<reference evidence="2 3" key="1">
    <citation type="submission" date="2019-07" db="EMBL/GenBank/DDBJ databases">
        <title>The pathways for chlorine oxyanion respiration interact through the shared metabolite chlorate.</title>
        <authorList>
            <person name="Barnum T.P."/>
            <person name="Cheng Y."/>
            <person name="Hill K.A."/>
            <person name="Lucas L.N."/>
            <person name="Carlson H.K."/>
            <person name="Coates J.D."/>
        </authorList>
    </citation>
    <scope>NUCLEOTIDE SEQUENCE [LARGE SCALE GENOMIC DNA]</scope>
    <source>
        <strain evidence="2 3">BK-1</strain>
    </source>
</reference>
<sequence>MFEKLRGFTLIELMVVVAIVGILAAIAYPSYTEQVRKTRRADATGALMGFSGVLERRYTVNGNYCDAGGGGGANTCGVSGTNDTGSPPATVYSATSPVDGGTAAYNLTINAMNAAGTTYTLHAAPTGPQTGDKCGTLTLTQDGTRNITGQSTGVTVNDCWK</sequence>
<dbReference type="EMBL" id="VMNH01000003">
    <property type="protein sequence ID" value="TVO78500.1"/>
    <property type="molecule type" value="Genomic_DNA"/>
</dbReference>
<evidence type="ECO:0000313" key="3">
    <source>
        <dbReference type="Proteomes" id="UP000316649"/>
    </source>
</evidence>
<name>A0A557SMC2_9GAMM</name>
<dbReference type="InterPro" id="IPR045584">
    <property type="entry name" value="Pilin-like"/>
</dbReference>
<dbReference type="NCBIfam" id="TIGR02532">
    <property type="entry name" value="IV_pilin_GFxxxE"/>
    <property type="match status" value="1"/>
</dbReference>
<dbReference type="SUPFAM" id="SSF54523">
    <property type="entry name" value="Pili subunits"/>
    <property type="match status" value="1"/>
</dbReference>
<evidence type="ECO:0000256" key="1">
    <source>
        <dbReference type="SAM" id="Phobius"/>
    </source>
</evidence>
<protein>
    <submittedName>
        <fullName evidence="2">Type IV pilin protein</fullName>
    </submittedName>
</protein>
<dbReference type="GO" id="GO:0043683">
    <property type="term" value="P:type IV pilus assembly"/>
    <property type="evidence" value="ECO:0007669"/>
    <property type="project" value="InterPro"/>
</dbReference>
<evidence type="ECO:0000313" key="2">
    <source>
        <dbReference type="EMBL" id="TVO78500.1"/>
    </source>
</evidence>
<dbReference type="InterPro" id="IPR031982">
    <property type="entry name" value="PilE-like"/>
</dbReference>
<proteinExistence type="predicted"/>